<feature type="domain" description="Era-type G" evidence="10">
    <location>
        <begin position="7"/>
        <end position="176"/>
    </location>
</feature>
<evidence type="ECO:0000256" key="1">
    <source>
        <dbReference type="ARBA" id="ARBA00007921"/>
    </source>
</evidence>
<dbReference type="InterPro" id="IPR004044">
    <property type="entry name" value="KH_dom_type_2"/>
</dbReference>
<dbReference type="PRINTS" id="PR00326">
    <property type="entry name" value="GTP1OBG"/>
</dbReference>
<evidence type="ECO:0000256" key="7">
    <source>
        <dbReference type="PROSITE-ProRule" id="PRU01050"/>
    </source>
</evidence>
<dbReference type="InterPro" id="IPR005225">
    <property type="entry name" value="Small_GTP-bd"/>
</dbReference>
<dbReference type="Pfam" id="PF07650">
    <property type="entry name" value="KH_2"/>
    <property type="match status" value="1"/>
</dbReference>
<evidence type="ECO:0000259" key="10">
    <source>
        <dbReference type="PROSITE" id="PS51713"/>
    </source>
</evidence>
<dbReference type="InterPro" id="IPR005662">
    <property type="entry name" value="GTPase_Era-like"/>
</dbReference>
<dbReference type="NCBIfam" id="NF000908">
    <property type="entry name" value="PRK00089.1"/>
    <property type="match status" value="1"/>
</dbReference>
<dbReference type="InterPro" id="IPR006073">
    <property type="entry name" value="GTP-bd"/>
</dbReference>
<dbReference type="GO" id="GO:0005525">
    <property type="term" value="F:GTP binding"/>
    <property type="evidence" value="ECO:0007669"/>
    <property type="project" value="UniProtKB-UniRule"/>
</dbReference>
<dbReference type="Pfam" id="PF01926">
    <property type="entry name" value="MMR_HSR1"/>
    <property type="match status" value="1"/>
</dbReference>
<keyword evidence="3 6" id="KW-0547">Nucleotide-binding</keyword>
<keyword evidence="6" id="KW-0699">rRNA-binding</keyword>
<keyword evidence="6" id="KW-0963">Cytoplasm</keyword>
<dbReference type="EMBL" id="AZRL01000003">
    <property type="protein sequence ID" value="PNR97909.1"/>
    <property type="molecule type" value="Genomic_DNA"/>
</dbReference>
<evidence type="ECO:0000256" key="2">
    <source>
        <dbReference type="ARBA" id="ARBA00020484"/>
    </source>
</evidence>
<dbReference type="PROSITE" id="PS51713">
    <property type="entry name" value="G_ERA"/>
    <property type="match status" value="1"/>
</dbReference>
<organism evidence="11 12">
    <name type="scientific">Petrotoga olearia DSM 13574</name>
    <dbReference type="NCBI Taxonomy" id="1122955"/>
    <lineage>
        <taxon>Bacteria</taxon>
        <taxon>Thermotogati</taxon>
        <taxon>Thermotogota</taxon>
        <taxon>Thermotogae</taxon>
        <taxon>Petrotogales</taxon>
        <taxon>Petrotogaceae</taxon>
        <taxon>Petrotoga</taxon>
    </lineage>
</organism>
<dbReference type="CDD" id="cd22534">
    <property type="entry name" value="KH-II_Era"/>
    <property type="match status" value="1"/>
</dbReference>
<feature type="binding site" evidence="6">
    <location>
        <begin position="15"/>
        <end position="22"/>
    </location>
    <ligand>
        <name>GTP</name>
        <dbReference type="ChEBI" id="CHEBI:37565"/>
    </ligand>
</feature>
<dbReference type="Gene3D" id="3.40.50.300">
    <property type="entry name" value="P-loop containing nucleotide triphosphate hydrolases"/>
    <property type="match status" value="1"/>
</dbReference>
<evidence type="ECO:0000256" key="6">
    <source>
        <dbReference type="HAMAP-Rule" id="MF_00367"/>
    </source>
</evidence>
<evidence type="ECO:0000256" key="8">
    <source>
        <dbReference type="RuleBase" id="RU003761"/>
    </source>
</evidence>
<feature type="binding site" evidence="6">
    <location>
        <begin position="124"/>
        <end position="127"/>
    </location>
    <ligand>
        <name>GTP</name>
        <dbReference type="ChEBI" id="CHEBI:37565"/>
    </ligand>
</feature>
<reference evidence="11 12" key="1">
    <citation type="submission" date="2013-12" db="EMBL/GenBank/DDBJ databases">
        <title>Comparative genomics of Petrotoga isolates.</title>
        <authorList>
            <person name="Nesbo C.L."/>
            <person name="Charchuk R."/>
            <person name="Chow K."/>
        </authorList>
    </citation>
    <scope>NUCLEOTIDE SEQUENCE [LARGE SCALE GENOMIC DNA]</scope>
    <source>
        <strain evidence="11 12">DSM 13574</strain>
    </source>
</reference>
<dbReference type="InterPro" id="IPR030388">
    <property type="entry name" value="G_ERA_dom"/>
</dbReference>
<keyword evidence="5 6" id="KW-0342">GTP-binding</keyword>
<dbReference type="PANTHER" id="PTHR42698:SF1">
    <property type="entry name" value="GTPASE ERA, MITOCHONDRIAL"/>
    <property type="match status" value="1"/>
</dbReference>
<dbReference type="GO" id="GO:0000028">
    <property type="term" value="P:ribosomal small subunit assembly"/>
    <property type="evidence" value="ECO:0007669"/>
    <property type="project" value="TreeGrafter"/>
</dbReference>
<evidence type="ECO:0000313" key="12">
    <source>
        <dbReference type="Proteomes" id="UP000236434"/>
    </source>
</evidence>
<dbReference type="SUPFAM" id="SSF54814">
    <property type="entry name" value="Prokaryotic type KH domain (KH-domain type II)"/>
    <property type="match status" value="1"/>
</dbReference>
<comment type="caution">
    <text evidence="11">The sequence shown here is derived from an EMBL/GenBank/DDBJ whole genome shotgun (WGS) entry which is preliminary data.</text>
</comment>
<proteinExistence type="inferred from homology"/>
<keyword evidence="4 6" id="KW-0694">RNA-binding</keyword>
<dbReference type="CDD" id="cd04163">
    <property type="entry name" value="Era"/>
    <property type="match status" value="1"/>
</dbReference>
<comment type="subunit">
    <text evidence="6">Monomer.</text>
</comment>
<dbReference type="FunFam" id="3.40.50.300:FF:000094">
    <property type="entry name" value="GTPase Era"/>
    <property type="match status" value="1"/>
</dbReference>
<dbReference type="HAMAP" id="MF_00367">
    <property type="entry name" value="GTPase_Era"/>
    <property type="match status" value="1"/>
</dbReference>
<accession>A0A2K1P538</accession>
<feature type="region of interest" description="G5" evidence="7">
    <location>
        <begin position="155"/>
        <end position="157"/>
    </location>
</feature>
<dbReference type="AlphaFoldDB" id="A0A2K1P538"/>
<feature type="region of interest" description="G3" evidence="7">
    <location>
        <begin position="62"/>
        <end position="65"/>
    </location>
</feature>
<dbReference type="InterPro" id="IPR015946">
    <property type="entry name" value="KH_dom-like_a/b"/>
</dbReference>
<dbReference type="GO" id="GO:0043024">
    <property type="term" value="F:ribosomal small subunit binding"/>
    <property type="evidence" value="ECO:0007669"/>
    <property type="project" value="TreeGrafter"/>
</dbReference>
<feature type="region of interest" description="G2" evidence="7">
    <location>
        <begin position="41"/>
        <end position="45"/>
    </location>
</feature>
<evidence type="ECO:0000256" key="4">
    <source>
        <dbReference type="ARBA" id="ARBA00022884"/>
    </source>
</evidence>
<feature type="region of interest" description="G1" evidence="7">
    <location>
        <begin position="15"/>
        <end position="22"/>
    </location>
</feature>
<dbReference type="OrthoDB" id="9805918at2"/>
<comment type="subcellular location">
    <subcellularLocation>
        <location evidence="6">Cytoplasm</location>
    </subcellularLocation>
    <subcellularLocation>
        <location evidence="6">Cell membrane</location>
        <topology evidence="6">Peripheral membrane protein</topology>
    </subcellularLocation>
</comment>
<dbReference type="SUPFAM" id="SSF52540">
    <property type="entry name" value="P-loop containing nucleoside triphosphate hydrolases"/>
    <property type="match status" value="1"/>
</dbReference>
<feature type="binding site" evidence="6">
    <location>
        <begin position="62"/>
        <end position="66"/>
    </location>
    <ligand>
        <name>GTP</name>
        <dbReference type="ChEBI" id="CHEBI:37565"/>
    </ligand>
</feature>
<keyword evidence="6" id="KW-0690">Ribosome biogenesis</keyword>
<sequence>MENNGFKSGFVALAGKPNVGKSTLINALLGQKVVIVSDKPQTTRNRVNCILTEDHYQIVFVDTPGIHKPIRKIGEYMVNIAINALKGVDLILFIIDAKDGLRNSDLRVAELVDKSKIPTILLVNKVDLVKDKEKINLMTEKIQSLCSNILKTIEISALTGKNLFELKQSIIDLLPEGPQYYPEDMITDKPSRFIISELIREKIFHLTKEEIPHSSGVVIEELKERENGVLYVRAEIYVEKKSQKPIIIGKNGSMIKKIGQLARQDIEELFERKVYLDLYVKVREKWRDDKNILNNVMEYKVEETKDGK</sequence>
<dbReference type="PANTHER" id="PTHR42698">
    <property type="entry name" value="GTPASE ERA"/>
    <property type="match status" value="1"/>
</dbReference>
<name>A0A2K1P538_9BACT</name>
<evidence type="ECO:0000259" key="9">
    <source>
        <dbReference type="PROSITE" id="PS50823"/>
    </source>
</evidence>
<gene>
    <name evidence="6 11" type="primary">era</name>
    <name evidence="11" type="synonym">bex</name>
    <name evidence="11" type="synonym">rbaA</name>
    <name evidence="11" type="synonym">sdgE</name>
    <name evidence="11" type="synonym">yqfH</name>
    <name evidence="11" type="ORF">X929_00515</name>
</gene>
<dbReference type="NCBIfam" id="TIGR00231">
    <property type="entry name" value="small_GTP"/>
    <property type="match status" value="1"/>
</dbReference>
<dbReference type="GO" id="GO:0003924">
    <property type="term" value="F:GTPase activity"/>
    <property type="evidence" value="ECO:0007669"/>
    <property type="project" value="UniProtKB-UniRule"/>
</dbReference>
<dbReference type="InterPro" id="IPR009019">
    <property type="entry name" value="KH_sf_prok-type"/>
</dbReference>
<feature type="domain" description="KH type-2" evidence="9">
    <location>
        <begin position="207"/>
        <end position="284"/>
    </location>
</feature>
<keyword evidence="6" id="KW-0472">Membrane</keyword>
<evidence type="ECO:0000256" key="5">
    <source>
        <dbReference type="ARBA" id="ARBA00023134"/>
    </source>
</evidence>
<evidence type="ECO:0000256" key="3">
    <source>
        <dbReference type="ARBA" id="ARBA00022741"/>
    </source>
</evidence>
<dbReference type="GO" id="GO:0005886">
    <property type="term" value="C:plasma membrane"/>
    <property type="evidence" value="ECO:0007669"/>
    <property type="project" value="UniProtKB-SubCell"/>
</dbReference>
<comment type="function">
    <text evidence="6">An essential GTPase that binds both GDP and GTP, with rapid nucleotide exchange. Plays a role in 16S rRNA processing and 30S ribosomal subunit biogenesis and possibly also in cell cycle regulation and energy metabolism.</text>
</comment>
<dbReference type="Gene3D" id="3.30.300.20">
    <property type="match status" value="1"/>
</dbReference>
<comment type="similarity">
    <text evidence="1 6 7 8">Belongs to the TRAFAC class TrmE-Era-EngA-EngB-Septin-like GTPase superfamily. Era GTPase family.</text>
</comment>
<dbReference type="GO" id="GO:0070181">
    <property type="term" value="F:small ribosomal subunit rRNA binding"/>
    <property type="evidence" value="ECO:0007669"/>
    <property type="project" value="UniProtKB-UniRule"/>
</dbReference>
<dbReference type="InterPro" id="IPR027417">
    <property type="entry name" value="P-loop_NTPase"/>
</dbReference>
<dbReference type="PROSITE" id="PS50823">
    <property type="entry name" value="KH_TYPE_2"/>
    <property type="match status" value="1"/>
</dbReference>
<dbReference type="RefSeq" id="WP_103066119.1">
    <property type="nucleotide sequence ID" value="NZ_AZRL01000003.1"/>
</dbReference>
<dbReference type="Proteomes" id="UP000236434">
    <property type="component" value="Unassembled WGS sequence"/>
</dbReference>
<dbReference type="FunFam" id="3.30.300.20:FF:000003">
    <property type="entry name" value="GTPase Era"/>
    <property type="match status" value="1"/>
</dbReference>
<dbReference type="GO" id="GO:0005829">
    <property type="term" value="C:cytosol"/>
    <property type="evidence" value="ECO:0007669"/>
    <property type="project" value="TreeGrafter"/>
</dbReference>
<keyword evidence="6" id="KW-1003">Cell membrane</keyword>
<protein>
    <recommendedName>
        <fullName evidence="2 6">GTPase Era</fullName>
    </recommendedName>
</protein>
<dbReference type="NCBIfam" id="TIGR00436">
    <property type="entry name" value="era"/>
    <property type="match status" value="1"/>
</dbReference>
<evidence type="ECO:0000313" key="11">
    <source>
        <dbReference type="EMBL" id="PNR97909.1"/>
    </source>
</evidence>
<feature type="region of interest" description="G4" evidence="7">
    <location>
        <begin position="124"/>
        <end position="127"/>
    </location>
</feature>